<feature type="compositionally biased region" description="Polar residues" evidence="2">
    <location>
        <begin position="108"/>
        <end position="125"/>
    </location>
</feature>
<protein>
    <submittedName>
        <fullName evidence="4">Uncharacterized protein</fullName>
    </submittedName>
</protein>
<proteinExistence type="predicted"/>
<keyword evidence="1" id="KW-0175">Coiled coil</keyword>
<evidence type="ECO:0000256" key="1">
    <source>
        <dbReference type="SAM" id="Coils"/>
    </source>
</evidence>
<feature type="compositionally biased region" description="Basic and acidic residues" evidence="2">
    <location>
        <begin position="235"/>
        <end position="245"/>
    </location>
</feature>
<dbReference type="WBParaSite" id="scaffold32_cov153.g55">
    <property type="protein sequence ID" value="scaffold32_cov153.g55"/>
    <property type="gene ID" value="scaffold32_cov153.g55"/>
</dbReference>
<accession>A0A915M5T6</accession>
<dbReference type="AlphaFoldDB" id="A0A915M5T6"/>
<feature type="region of interest" description="Disordered" evidence="2">
    <location>
        <begin position="223"/>
        <end position="245"/>
    </location>
</feature>
<evidence type="ECO:0000313" key="3">
    <source>
        <dbReference type="Proteomes" id="UP000887561"/>
    </source>
</evidence>
<feature type="coiled-coil region" evidence="1">
    <location>
        <begin position="273"/>
        <end position="300"/>
    </location>
</feature>
<evidence type="ECO:0000256" key="2">
    <source>
        <dbReference type="SAM" id="MobiDB-lite"/>
    </source>
</evidence>
<dbReference type="Proteomes" id="UP000887561">
    <property type="component" value="Unplaced"/>
</dbReference>
<reference evidence="4" key="1">
    <citation type="submission" date="2022-11" db="UniProtKB">
        <authorList>
            <consortium name="WormBaseParasite"/>
        </authorList>
    </citation>
    <scope>IDENTIFICATION</scope>
</reference>
<sequence>MNNNEYSIVGEELEKNKLFVFKNIPRGFEFIKGTEFLIELPTPEILGELELEAKNQAVDVMGQLELDDSYSSEYITYLEKFEYSIDRVKQLYQEIIENEVKSDKNFEQHATSNKADRQGNVNNPRDVNDAESYIAKKPKITATYKRKNKKLVPINSESDRYDSNQTIVEYTRDLCESLPLAIDYSGSIYELEYGQPHVPGTSYHENVNNEHFPSTSYMANSAKGKHRKGQFECQTPRKTDKKKTKDLPRIKSATECYDFDQTDNELKDKLVKLHESLKERKFLQREVKQVEENEDNFEVEAILGVGFDEISEKLRTDWFDVLWLVGDFS</sequence>
<feature type="region of interest" description="Disordered" evidence="2">
    <location>
        <begin position="106"/>
        <end position="132"/>
    </location>
</feature>
<organism evidence="3 4">
    <name type="scientific">Meloidogyne javanica</name>
    <name type="common">Root-knot nematode worm</name>
    <dbReference type="NCBI Taxonomy" id="6303"/>
    <lineage>
        <taxon>Eukaryota</taxon>
        <taxon>Metazoa</taxon>
        <taxon>Ecdysozoa</taxon>
        <taxon>Nematoda</taxon>
        <taxon>Chromadorea</taxon>
        <taxon>Rhabditida</taxon>
        <taxon>Tylenchina</taxon>
        <taxon>Tylenchomorpha</taxon>
        <taxon>Tylenchoidea</taxon>
        <taxon>Meloidogynidae</taxon>
        <taxon>Meloidogyninae</taxon>
        <taxon>Meloidogyne</taxon>
        <taxon>Meloidogyne incognita group</taxon>
    </lineage>
</organism>
<evidence type="ECO:0000313" key="4">
    <source>
        <dbReference type="WBParaSite" id="scaffold32_cov153.g55"/>
    </source>
</evidence>
<name>A0A915M5T6_MELJA</name>
<keyword evidence="3" id="KW-1185">Reference proteome</keyword>